<evidence type="ECO:0000313" key="2">
    <source>
        <dbReference type="Proteomes" id="UP000315471"/>
    </source>
</evidence>
<proteinExistence type="predicted"/>
<dbReference type="EMBL" id="SJPY01000010">
    <property type="protein sequence ID" value="TWU35383.1"/>
    <property type="molecule type" value="Genomic_DNA"/>
</dbReference>
<protein>
    <recommendedName>
        <fullName evidence="3">HEAT repeat protein</fullName>
    </recommendedName>
</protein>
<dbReference type="SUPFAM" id="SSF48371">
    <property type="entry name" value="ARM repeat"/>
    <property type="match status" value="1"/>
</dbReference>
<keyword evidence="2" id="KW-1185">Reference proteome</keyword>
<reference evidence="1 2" key="1">
    <citation type="submission" date="2019-02" db="EMBL/GenBank/DDBJ databases">
        <title>Deep-cultivation of Planctomycetes and their phenomic and genomic characterization uncovers novel biology.</title>
        <authorList>
            <person name="Wiegand S."/>
            <person name="Jogler M."/>
            <person name="Boedeker C."/>
            <person name="Pinto D."/>
            <person name="Vollmers J."/>
            <person name="Rivas-Marin E."/>
            <person name="Kohn T."/>
            <person name="Peeters S.H."/>
            <person name="Heuer A."/>
            <person name="Rast P."/>
            <person name="Oberbeckmann S."/>
            <person name="Bunk B."/>
            <person name="Jeske O."/>
            <person name="Meyerdierks A."/>
            <person name="Storesund J.E."/>
            <person name="Kallscheuer N."/>
            <person name="Luecker S."/>
            <person name="Lage O.M."/>
            <person name="Pohl T."/>
            <person name="Merkel B.J."/>
            <person name="Hornburger P."/>
            <person name="Mueller R.-W."/>
            <person name="Bruemmer F."/>
            <person name="Labrenz M."/>
            <person name="Spormann A.M."/>
            <person name="Op Den Camp H."/>
            <person name="Overmann J."/>
            <person name="Amann R."/>
            <person name="Jetten M.S.M."/>
            <person name="Mascher T."/>
            <person name="Medema M.H."/>
            <person name="Devos D.P."/>
            <person name="Kaster A.-K."/>
            <person name="Ovreas L."/>
            <person name="Rohde M."/>
            <person name="Galperin M.Y."/>
            <person name="Jogler C."/>
        </authorList>
    </citation>
    <scope>NUCLEOTIDE SEQUENCE [LARGE SCALE GENOMIC DNA]</scope>
    <source>
        <strain evidence="1 2">Q31b</strain>
    </source>
</reference>
<gene>
    <name evidence="1" type="ORF">Q31b_54790</name>
</gene>
<dbReference type="InterPro" id="IPR011989">
    <property type="entry name" value="ARM-like"/>
</dbReference>
<dbReference type="Gene3D" id="1.25.10.10">
    <property type="entry name" value="Leucine-rich Repeat Variant"/>
    <property type="match status" value="1"/>
</dbReference>
<evidence type="ECO:0000313" key="1">
    <source>
        <dbReference type="EMBL" id="TWU35383.1"/>
    </source>
</evidence>
<dbReference type="Proteomes" id="UP000315471">
    <property type="component" value="Unassembled WGS sequence"/>
</dbReference>
<sequence>MRTLDWKEVEATFLREAEQAVERWAKKNRRHHAYAFAFHESYRELDGQIAFPFLGVNSIEFLEDDQGTDDVKLEWNSADWNWENILAVQPIDKLGKLVCDEATKSTQAHWYRTEKRFVAMVVRVARALRKKFAKHANVTPDFVVYFDDEDGGLELVKKCVPAKLYNKHFFEYEEDELSGLSENAKFEEYLSNPWLYEDELVAMGKQAIDPLRNILQDPERGWSAAAVLGDLGVKDSTVLERLRKEVKSVRKQGAAELCAMTLGLWDDLDFLFKLVKSKKTQTVAVYGILVRLKSRAGRQPEPIPLDYEPVERLLALRTSAISRFIRKELEPGSSFIEIKPADVDEAIRGLTSQSVVIRQHAVCVLGERGLGKAVGKRVLPELAKRLYDKVPNVRRLALLAISDWKAAAKPYHAEMKKLQKEDPDPDVRFWANYVFE</sequence>
<name>A0A5C6DDR0_9BACT</name>
<evidence type="ECO:0008006" key="3">
    <source>
        <dbReference type="Google" id="ProtNLM"/>
    </source>
</evidence>
<dbReference type="AlphaFoldDB" id="A0A5C6DDR0"/>
<dbReference type="InterPro" id="IPR016024">
    <property type="entry name" value="ARM-type_fold"/>
</dbReference>
<dbReference type="OrthoDB" id="5186094at2"/>
<organism evidence="1 2">
    <name type="scientific">Novipirellula aureliae</name>
    <dbReference type="NCBI Taxonomy" id="2527966"/>
    <lineage>
        <taxon>Bacteria</taxon>
        <taxon>Pseudomonadati</taxon>
        <taxon>Planctomycetota</taxon>
        <taxon>Planctomycetia</taxon>
        <taxon>Pirellulales</taxon>
        <taxon>Pirellulaceae</taxon>
        <taxon>Novipirellula</taxon>
    </lineage>
</organism>
<comment type="caution">
    <text evidence="1">The sequence shown here is derived from an EMBL/GenBank/DDBJ whole genome shotgun (WGS) entry which is preliminary data.</text>
</comment>
<accession>A0A5C6DDR0</accession>